<organism evidence="1 2">
    <name type="scientific">Ovis ammon polii</name>
    <dbReference type="NCBI Taxonomy" id="230172"/>
    <lineage>
        <taxon>Eukaryota</taxon>
        <taxon>Metazoa</taxon>
        <taxon>Chordata</taxon>
        <taxon>Craniata</taxon>
        <taxon>Vertebrata</taxon>
        <taxon>Euteleostomi</taxon>
        <taxon>Mammalia</taxon>
        <taxon>Eutheria</taxon>
        <taxon>Laurasiatheria</taxon>
        <taxon>Artiodactyla</taxon>
        <taxon>Ruminantia</taxon>
        <taxon>Pecora</taxon>
        <taxon>Bovidae</taxon>
        <taxon>Caprinae</taxon>
        <taxon>Ovis</taxon>
    </lineage>
</organism>
<keyword evidence="2" id="KW-1185">Reference proteome</keyword>
<name>A0AAD4TTV6_OVIAM</name>
<evidence type="ECO:0000313" key="2">
    <source>
        <dbReference type="Proteomes" id="UP001214576"/>
    </source>
</evidence>
<gene>
    <name evidence="1" type="ORF">MG293_017525</name>
</gene>
<accession>A0AAD4TTV6</accession>
<proteinExistence type="predicted"/>
<evidence type="ECO:0000313" key="1">
    <source>
        <dbReference type="EMBL" id="KAI4532260.1"/>
    </source>
</evidence>
<dbReference type="AlphaFoldDB" id="A0AAD4TTV6"/>
<reference evidence="1" key="1">
    <citation type="submission" date="2022-03" db="EMBL/GenBank/DDBJ databases">
        <title>Genomic analyses of argali, domestic sheep and their hybrids provide insights into chromosomal evolution, heterosis and genetic basis of agronomic traits.</title>
        <authorList>
            <person name="Li M."/>
        </authorList>
    </citation>
    <scope>NUCLEOTIDE SEQUENCE</scope>
    <source>
        <strain evidence="1">CAU-MHL-2022a</strain>
        <tissue evidence="1">Skin</tissue>
    </source>
</reference>
<dbReference type="Proteomes" id="UP001214576">
    <property type="component" value="Unassembled WGS sequence"/>
</dbReference>
<sequence length="146" mass="15789">MVNPTLCCLLQYSQDDGIRLGPTLGQTLSVNRDAPDLPVKYISLLVNYGIPTFTSAALEKSPASGQEGQKKKILQAAGSTRHVFRKAFPIGDAILTSGEGPTHVSDCKLAKADTVSPNFEDDSFTSARNIVVMYTGKLFTNFDFTK</sequence>
<comment type="caution">
    <text evidence="1">The sequence shown here is derived from an EMBL/GenBank/DDBJ whole genome shotgun (WGS) entry which is preliminary data.</text>
</comment>
<dbReference type="EMBL" id="JAKZEL010000022">
    <property type="protein sequence ID" value="KAI4532260.1"/>
    <property type="molecule type" value="Genomic_DNA"/>
</dbReference>
<protein>
    <submittedName>
        <fullName evidence="1">Uncharacterized protein</fullName>
    </submittedName>
</protein>